<comment type="caution">
    <text evidence="15">The sequence shown here is derived from an EMBL/GenBank/DDBJ whole genome shotgun (WGS) entry which is preliminary data.</text>
</comment>
<dbReference type="InterPro" id="IPR028896">
    <property type="entry name" value="GcvT/YgfZ/DmdA"/>
</dbReference>
<feature type="binding site" evidence="11">
    <location>
        <position position="170"/>
    </location>
    <ligand>
        <name>substrate</name>
    </ligand>
</feature>
<dbReference type="FunFam" id="3.30.70.1400:FF:000001">
    <property type="entry name" value="Aminomethyltransferase"/>
    <property type="match status" value="1"/>
</dbReference>
<keyword evidence="16" id="KW-1185">Reference proteome</keyword>
<dbReference type="InterPro" id="IPR006222">
    <property type="entry name" value="GCVT_N"/>
</dbReference>
<feature type="domain" description="Aminomethyltransferase C-terminal" evidence="14">
    <location>
        <begin position="257"/>
        <end position="335"/>
    </location>
</feature>
<comment type="catalytic activity">
    <reaction evidence="10 12">
        <text>N(6)-[(R)-S(8)-aminomethyldihydrolipoyl]-L-lysyl-[protein] + (6S)-5,6,7,8-tetrahydrofolate = N(6)-[(R)-dihydrolipoyl]-L-lysyl-[protein] + (6R)-5,10-methylene-5,6,7,8-tetrahydrofolate + NH4(+)</text>
        <dbReference type="Rhea" id="RHEA:16945"/>
        <dbReference type="Rhea" id="RHEA-COMP:10475"/>
        <dbReference type="Rhea" id="RHEA-COMP:10492"/>
        <dbReference type="ChEBI" id="CHEBI:15636"/>
        <dbReference type="ChEBI" id="CHEBI:28938"/>
        <dbReference type="ChEBI" id="CHEBI:57453"/>
        <dbReference type="ChEBI" id="CHEBI:83100"/>
        <dbReference type="ChEBI" id="CHEBI:83143"/>
        <dbReference type="EC" id="2.1.2.10"/>
    </reaction>
</comment>
<dbReference type="PIRSF" id="PIRSF006487">
    <property type="entry name" value="GcvT"/>
    <property type="match status" value="1"/>
</dbReference>
<dbReference type="Proteomes" id="UP000188320">
    <property type="component" value="Unassembled WGS sequence"/>
</dbReference>
<feature type="domain" description="GCVT N-terminal" evidence="13">
    <location>
        <begin position="139"/>
        <end position="232"/>
    </location>
</feature>
<dbReference type="Gene3D" id="3.30.1360.120">
    <property type="entry name" value="Probable tRNA modification gtpase trme, domain 1"/>
    <property type="match status" value="2"/>
</dbReference>
<gene>
    <name evidence="15" type="ORF">AX774_g6406</name>
</gene>
<dbReference type="FunFam" id="2.40.30.110:FF:000002">
    <property type="entry name" value="Aminomethyltransferase"/>
    <property type="match status" value="1"/>
</dbReference>
<keyword evidence="5 12" id="KW-0032">Aminotransferase</keyword>
<comment type="similarity">
    <text evidence="2 12">Belongs to the GcvT family.</text>
</comment>
<keyword evidence="7 12" id="KW-0809">Transit peptide</keyword>
<name>A0A1R1PGR0_ZANCU</name>
<evidence type="ECO:0000256" key="6">
    <source>
        <dbReference type="ARBA" id="ARBA00022679"/>
    </source>
</evidence>
<dbReference type="GO" id="GO:0005960">
    <property type="term" value="C:glycine cleavage complex"/>
    <property type="evidence" value="ECO:0007669"/>
    <property type="project" value="InterPro"/>
</dbReference>
<dbReference type="NCBIfam" id="NF001567">
    <property type="entry name" value="PRK00389.1"/>
    <property type="match status" value="1"/>
</dbReference>
<dbReference type="GO" id="GO:0032259">
    <property type="term" value="P:methylation"/>
    <property type="evidence" value="ECO:0007669"/>
    <property type="project" value="UniProtKB-KW"/>
</dbReference>
<dbReference type="AlphaFoldDB" id="A0A1R1PGR0"/>
<dbReference type="InterPro" id="IPR027266">
    <property type="entry name" value="TrmE/GcvT-like"/>
</dbReference>
<dbReference type="InterPro" id="IPR029043">
    <property type="entry name" value="GcvT/YgfZ_C"/>
</dbReference>
<protein>
    <recommendedName>
        <fullName evidence="4 12">Aminomethyltransferase</fullName>
        <ecNumber evidence="4 12">2.1.2.10</ecNumber>
    </recommendedName>
    <alternativeName>
        <fullName evidence="9 12">Glycine cleavage system T protein</fullName>
    </alternativeName>
</protein>
<evidence type="ECO:0000259" key="14">
    <source>
        <dbReference type="Pfam" id="PF08669"/>
    </source>
</evidence>
<dbReference type="Pfam" id="PF08669">
    <property type="entry name" value="GCV_T_C"/>
    <property type="match status" value="1"/>
</dbReference>
<dbReference type="GO" id="GO:0008483">
    <property type="term" value="F:transaminase activity"/>
    <property type="evidence" value="ECO:0007669"/>
    <property type="project" value="UniProtKB-KW"/>
</dbReference>
<dbReference type="GO" id="GO:0005739">
    <property type="term" value="C:mitochondrion"/>
    <property type="evidence" value="ECO:0007669"/>
    <property type="project" value="UniProtKB-SubCell"/>
</dbReference>
<sequence length="342" mass="37378">MVPFGGWSMPLQYSDLSALDSHLWTRENASLFDVSHMMQLKISGPTREDFIEELVVADFKELSTGSGTLSLMLNGKGGIIDDLIVTKHEDHIYVVCNAGNAEKDLKHILAKKKEFESQGKGEIVIENLSDKYGLVAIQDNMKFMTGKQVDVAGVSVHLARSGYTGEDGFEISVPADSVTAFTKQLLENNDLRLAGLAARDSLRIEAGLCLYGNDIDETTTPVEAGLVWTIGKRRRNLKNFAGSEVVMDQIKNKSGERRRVGLVILEGAPAREHAPILDSEGNAQIGMVTSGIPSPSLGKKIAMGYVKNGMNKVGSKVKVQIRKRIQTAEIVKMPFLPAKYSK</sequence>
<evidence type="ECO:0000256" key="11">
    <source>
        <dbReference type="PIRSR" id="PIRSR006487-1"/>
    </source>
</evidence>
<evidence type="ECO:0000256" key="5">
    <source>
        <dbReference type="ARBA" id="ARBA00022576"/>
    </source>
</evidence>
<feature type="domain" description="GCVT N-terminal" evidence="13">
    <location>
        <begin position="1"/>
        <end position="138"/>
    </location>
</feature>
<dbReference type="GO" id="GO:0006546">
    <property type="term" value="P:glycine catabolic process"/>
    <property type="evidence" value="ECO:0007669"/>
    <property type="project" value="InterPro"/>
</dbReference>
<evidence type="ECO:0000256" key="1">
    <source>
        <dbReference type="ARBA" id="ARBA00004173"/>
    </source>
</evidence>
<keyword evidence="15" id="KW-0489">Methyltransferase</keyword>
<dbReference type="SUPFAM" id="SSF103025">
    <property type="entry name" value="Folate-binding domain"/>
    <property type="match status" value="1"/>
</dbReference>
<keyword evidence="6 12" id="KW-0808">Transferase</keyword>
<dbReference type="GO" id="GO:0004047">
    <property type="term" value="F:aminomethyltransferase activity"/>
    <property type="evidence" value="ECO:0007669"/>
    <property type="project" value="UniProtKB-EC"/>
</dbReference>
<evidence type="ECO:0000256" key="10">
    <source>
        <dbReference type="ARBA" id="ARBA00047665"/>
    </source>
</evidence>
<comment type="subcellular location">
    <subcellularLocation>
        <location evidence="1 12">Mitochondrion</location>
    </subcellularLocation>
</comment>
<dbReference type="PANTHER" id="PTHR43757:SF2">
    <property type="entry name" value="AMINOMETHYLTRANSFERASE, MITOCHONDRIAL"/>
    <property type="match status" value="1"/>
</dbReference>
<evidence type="ECO:0000259" key="13">
    <source>
        <dbReference type="Pfam" id="PF01571"/>
    </source>
</evidence>
<dbReference type="Gene3D" id="4.10.1250.10">
    <property type="entry name" value="Aminomethyltransferase fragment"/>
    <property type="match status" value="1"/>
</dbReference>
<dbReference type="EMBL" id="LSSK01001285">
    <property type="protein sequence ID" value="OMH80164.1"/>
    <property type="molecule type" value="Genomic_DNA"/>
</dbReference>
<dbReference type="InterPro" id="IPR006223">
    <property type="entry name" value="GcvT"/>
</dbReference>
<evidence type="ECO:0000313" key="15">
    <source>
        <dbReference type="EMBL" id="OMH80164.1"/>
    </source>
</evidence>
<dbReference type="NCBIfam" id="TIGR00528">
    <property type="entry name" value="gcvT"/>
    <property type="match status" value="1"/>
</dbReference>
<dbReference type="Gene3D" id="2.40.30.110">
    <property type="entry name" value="Aminomethyltransferase beta-barrel domains"/>
    <property type="match status" value="1"/>
</dbReference>
<dbReference type="GO" id="GO:0008168">
    <property type="term" value="F:methyltransferase activity"/>
    <property type="evidence" value="ECO:0007669"/>
    <property type="project" value="UniProtKB-KW"/>
</dbReference>
<evidence type="ECO:0000256" key="7">
    <source>
        <dbReference type="ARBA" id="ARBA00022946"/>
    </source>
</evidence>
<dbReference type="OrthoDB" id="10263536at2759"/>
<accession>A0A1R1PGR0</accession>
<evidence type="ECO:0000256" key="3">
    <source>
        <dbReference type="ARBA" id="ARBA00011690"/>
    </source>
</evidence>
<dbReference type="InterPro" id="IPR013977">
    <property type="entry name" value="GcvT_C"/>
</dbReference>
<evidence type="ECO:0000313" key="16">
    <source>
        <dbReference type="Proteomes" id="UP000188320"/>
    </source>
</evidence>
<evidence type="ECO:0000256" key="4">
    <source>
        <dbReference type="ARBA" id="ARBA00012616"/>
    </source>
</evidence>
<evidence type="ECO:0000256" key="9">
    <source>
        <dbReference type="ARBA" id="ARBA00031395"/>
    </source>
</evidence>
<evidence type="ECO:0000256" key="2">
    <source>
        <dbReference type="ARBA" id="ARBA00008609"/>
    </source>
</evidence>
<comment type="subunit">
    <text evidence="3 12">The glycine cleavage system is composed of four proteins: P, T, L and H.</text>
</comment>
<evidence type="ECO:0000256" key="12">
    <source>
        <dbReference type="RuleBase" id="RU003981"/>
    </source>
</evidence>
<dbReference type="PANTHER" id="PTHR43757">
    <property type="entry name" value="AMINOMETHYLTRANSFERASE"/>
    <property type="match status" value="1"/>
</dbReference>
<proteinExistence type="inferred from homology"/>
<organism evidence="15 16">
    <name type="scientific">Zancudomyces culisetae</name>
    <name type="common">Gut fungus</name>
    <name type="synonym">Smittium culisetae</name>
    <dbReference type="NCBI Taxonomy" id="1213189"/>
    <lineage>
        <taxon>Eukaryota</taxon>
        <taxon>Fungi</taxon>
        <taxon>Fungi incertae sedis</taxon>
        <taxon>Zoopagomycota</taxon>
        <taxon>Kickxellomycotina</taxon>
        <taxon>Harpellomycetes</taxon>
        <taxon>Harpellales</taxon>
        <taxon>Legeriomycetaceae</taxon>
        <taxon>Zancudomyces</taxon>
    </lineage>
</organism>
<comment type="function">
    <text evidence="12">The glycine cleavage system catalyzes the degradation of glycine.</text>
</comment>
<dbReference type="SUPFAM" id="SSF101790">
    <property type="entry name" value="Aminomethyltransferase beta-barrel domain"/>
    <property type="match status" value="1"/>
</dbReference>
<dbReference type="Gene3D" id="3.30.70.1400">
    <property type="entry name" value="Aminomethyltransferase beta-barrel domains"/>
    <property type="match status" value="1"/>
</dbReference>
<evidence type="ECO:0000256" key="8">
    <source>
        <dbReference type="ARBA" id="ARBA00023128"/>
    </source>
</evidence>
<dbReference type="EC" id="2.1.2.10" evidence="4 12"/>
<dbReference type="FunFam" id="4.10.1250.10:FF:000002">
    <property type="entry name" value="Aminomethyltransferase"/>
    <property type="match status" value="1"/>
</dbReference>
<dbReference type="Pfam" id="PF01571">
    <property type="entry name" value="GCV_T"/>
    <property type="match status" value="2"/>
</dbReference>
<reference evidence="16" key="1">
    <citation type="submission" date="2017-01" db="EMBL/GenBank/DDBJ databases">
        <authorList>
            <person name="Wang Y."/>
            <person name="White M."/>
            <person name="Kvist S."/>
            <person name="Moncalvo J.-M."/>
        </authorList>
    </citation>
    <scope>NUCLEOTIDE SEQUENCE [LARGE SCALE GENOMIC DNA]</scope>
    <source>
        <strain evidence="16">COL-18-3</strain>
    </source>
</reference>
<keyword evidence="8 12" id="KW-0496">Mitochondrion</keyword>